<feature type="binding site" evidence="8">
    <location>
        <position position="172"/>
    </location>
    <ligand>
        <name>Mg(2+)</name>
        <dbReference type="ChEBI" id="CHEBI:18420"/>
        <label>2</label>
        <note>catalytic</note>
    </ligand>
</feature>
<feature type="site" description="Important for substrate binding and specificity" evidence="8">
    <location>
        <position position="68"/>
    </location>
</feature>
<keyword evidence="4 8" id="KW-0479">Metal-binding</keyword>
<evidence type="ECO:0000256" key="6">
    <source>
        <dbReference type="ARBA" id="ARBA00022839"/>
    </source>
</evidence>
<keyword evidence="11" id="KW-1185">Reference proteome</keyword>
<dbReference type="GO" id="GO:0005829">
    <property type="term" value="C:cytosol"/>
    <property type="evidence" value="ECO:0007669"/>
    <property type="project" value="TreeGrafter"/>
</dbReference>
<dbReference type="GO" id="GO:0016896">
    <property type="term" value="F:RNA exonuclease activity, producing 5'-phosphomonoesters"/>
    <property type="evidence" value="ECO:0007669"/>
    <property type="project" value="UniProtKB-UniRule"/>
</dbReference>
<feature type="active site" description="Proton donor/acceptor" evidence="8">
    <location>
        <position position="172"/>
    </location>
</feature>
<feature type="binding site" evidence="8">
    <location>
        <position position="16"/>
    </location>
    <ligand>
        <name>Mg(2+)</name>
        <dbReference type="ChEBI" id="CHEBI:18420"/>
        <label>2</label>
        <note>catalytic</note>
    </ligand>
</feature>
<evidence type="ECO:0000256" key="8">
    <source>
        <dbReference type="HAMAP-Rule" id="MF_00157"/>
    </source>
</evidence>
<gene>
    <name evidence="8 10" type="primary">rnt</name>
    <name evidence="10" type="ORF">EHSB41UT_00679</name>
</gene>
<feature type="binding site" evidence="8">
    <location>
        <position position="14"/>
    </location>
    <ligand>
        <name>Mg(2+)</name>
        <dbReference type="ChEBI" id="CHEBI:18420"/>
        <label>2</label>
        <note>catalytic</note>
    </ligand>
</feature>
<proteinExistence type="inferred from homology"/>
<dbReference type="FunFam" id="3.30.420.10:FF:000009">
    <property type="entry name" value="Ribonuclease T"/>
    <property type="match status" value="1"/>
</dbReference>
<dbReference type="EMBL" id="FWPT01000002">
    <property type="protein sequence ID" value="SMA37006.1"/>
    <property type="molecule type" value="Genomic_DNA"/>
</dbReference>
<evidence type="ECO:0000256" key="1">
    <source>
        <dbReference type="ARBA" id="ARBA00011738"/>
    </source>
</evidence>
<evidence type="ECO:0000256" key="4">
    <source>
        <dbReference type="ARBA" id="ARBA00022723"/>
    </source>
</evidence>
<dbReference type="InterPro" id="IPR005987">
    <property type="entry name" value="RNase_T"/>
</dbReference>
<evidence type="ECO:0000313" key="11">
    <source>
        <dbReference type="Proteomes" id="UP000196573"/>
    </source>
</evidence>
<dbReference type="OrthoDB" id="9778264at2"/>
<dbReference type="PANTHER" id="PTHR30231">
    <property type="entry name" value="DNA POLYMERASE III SUBUNIT EPSILON"/>
    <property type="match status" value="1"/>
</dbReference>
<comment type="subunit">
    <text evidence="1 8">Homodimer.</text>
</comment>
<sequence>MSERFRGYLPVVVDVETGGFNAQTDALLEIAVVTIGMDEQGFVFPEARESAHVVPFEGANIEKSAIDFIGIDPFHPLRIASKEDDILATIFKTVRKAMKRYGCTRAILVGHNAAFDLNFLNAAVERCDAKRNPFHPFSCFDTATLSGLAYGQTVLARACDVAGIDFDKNEAHSARYDTDRTAELFCGIVNSWKEMGGWID</sequence>
<evidence type="ECO:0000256" key="7">
    <source>
        <dbReference type="ARBA" id="ARBA00022842"/>
    </source>
</evidence>
<comment type="cofactor">
    <cofactor evidence="8">
        <name>Mg(2+)</name>
        <dbReference type="ChEBI" id="CHEBI:18420"/>
    </cofactor>
    <text evidence="8">Binds two Mg(2+) per subunit. The active form of the enzyme binds two Mg(2+) ions in its active site. The first Mg(2+) forms only one salt bridge with the protein.</text>
</comment>
<evidence type="ECO:0000256" key="3">
    <source>
        <dbReference type="ARBA" id="ARBA00022722"/>
    </source>
</evidence>
<dbReference type="InterPro" id="IPR012337">
    <property type="entry name" value="RNaseH-like_sf"/>
</dbReference>
<reference evidence="10 11" key="1">
    <citation type="submission" date="2017-03" db="EMBL/GenBank/DDBJ databases">
        <authorList>
            <person name="Afonso C.L."/>
            <person name="Miller P.J."/>
            <person name="Scott M.A."/>
            <person name="Spackman E."/>
            <person name="Goraichik I."/>
            <person name="Dimitrov K.M."/>
            <person name="Suarez D.L."/>
            <person name="Swayne D.E."/>
        </authorList>
    </citation>
    <scope>NUCLEOTIDE SEQUENCE [LARGE SCALE GENOMIC DNA]</scope>
    <source>
        <strain evidence="10">SB41UT1</strain>
    </source>
</reference>
<organism evidence="10 11">
    <name type="scientific">Parendozoicomonas haliclonae</name>
    <dbReference type="NCBI Taxonomy" id="1960125"/>
    <lineage>
        <taxon>Bacteria</taxon>
        <taxon>Pseudomonadati</taxon>
        <taxon>Pseudomonadota</taxon>
        <taxon>Gammaproteobacteria</taxon>
        <taxon>Oceanospirillales</taxon>
        <taxon>Endozoicomonadaceae</taxon>
        <taxon>Parendozoicomonas</taxon>
    </lineage>
</organism>
<keyword evidence="3 8" id="KW-0540">Nuclease</keyword>
<comment type="function">
    <text evidence="8">Trims short 3' overhangs of a variety of RNA species, leaving a one or two nucleotide 3' overhang. Responsible for the end-turnover of tRNA: specifically removes the terminal AMP residue from uncharged tRNA (tRNA-C-C-A). Also appears to be involved in tRNA biosynthesis.</text>
</comment>
<dbReference type="SUPFAM" id="SSF53098">
    <property type="entry name" value="Ribonuclease H-like"/>
    <property type="match status" value="1"/>
</dbReference>
<feature type="site" description="Important for substrate binding and specificity" evidence="8">
    <location>
        <position position="137"/>
    </location>
</feature>
<dbReference type="Proteomes" id="UP000196573">
    <property type="component" value="Unassembled WGS sequence"/>
</dbReference>
<keyword evidence="5 8" id="KW-0378">Hydrolase</keyword>
<feature type="binding site" evidence="8">
    <location>
        <position position="177"/>
    </location>
    <ligand>
        <name>Mg(2+)</name>
        <dbReference type="ChEBI" id="CHEBI:18420"/>
        <label>2</label>
        <note>catalytic</note>
    </ligand>
</feature>
<evidence type="ECO:0000256" key="2">
    <source>
        <dbReference type="ARBA" id="ARBA00022694"/>
    </source>
</evidence>
<comment type="similarity">
    <text evidence="8">Belongs to the RNase T family.</text>
</comment>
<protein>
    <recommendedName>
        <fullName evidence="8">Ribonuclease T</fullName>
        <ecNumber evidence="8">3.1.13.-</ecNumber>
    </recommendedName>
    <alternativeName>
        <fullName evidence="8">Exoribonuclease T</fullName>
        <shortName evidence="8">RNase T</shortName>
    </alternativeName>
</protein>
<dbReference type="HAMAP" id="MF_00157">
    <property type="entry name" value="RNase_T"/>
    <property type="match status" value="1"/>
</dbReference>
<feature type="domain" description="Exonuclease" evidence="9">
    <location>
        <begin position="9"/>
        <end position="194"/>
    </location>
</feature>
<feature type="binding site" evidence="8">
    <location>
        <position position="14"/>
    </location>
    <ligand>
        <name>Mg(2+)</name>
        <dbReference type="ChEBI" id="CHEBI:18420"/>
        <label>1</label>
        <note>catalytic</note>
    </ligand>
</feature>
<dbReference type="CDD" id="cd06134">
    <property type="entry name" value="RNaseT"/>
    <property type="match status" value="1"/>
</dbReference>
<dbReference type="Gene3D" id="3.30.420.10">
    <property type="entry name" value="Ribonuclease H-like superfamily/Ribonuclease H"/>
    <property type="match status" value="1"/>
</dbReference>
<dbReference type="NCBIfam" id="TIGR01298">
    <property type="entry name" value="RNaseT"/>
    <property type="match status" value="1"/>
</dbReference>
<dbReference type="EC" id="3.1.13.-" evidence="8"/>
<keyword evidence="2 8" id="KW-0819">tRNA processing</keyword>
<dbReference type="GO" id="GO:0000287">
    <property type="term" value="F:magnesium ion binding"/>
    <property type="evidence" value="ECO:0007669"/>
    <property type="project" value="UniProtKB-UniRule"/>
</dbReference>
<evidence type="ECO:0000259" key="9">
    <source>
        <dbReference type="SMART" id="SM00479"/>
    </source>
</evidence>
<keyword evidence="7 8" id="KW-0460">Magnesium</keyword>
<dbReference type="PANTHER" id="PTHR30231:SF2">
    <property type="entry name" value="RIBONUCLEASE T"/>
    <property type="match status" value="1"/>
</dbReference>
<dbReference type="InterPro" id="IPR036397">
    <property type="entry name" value="RNaseH_sf"/>
</dbReference>
<evidence type="ECO:0000256" key="5">
    <source>
        <dbReference type="ARBA" id="ARBA00022801"/>
    </source>
</evidence>
<dbReference type="Pfam" id="PF00929">
    <property type="entry name" value="RNase_T"/>
    <property type="match status" value="1"/>
</dbReference>
<evidence type="ECO:0000313" key="10">
    <source>
        <dbReference type="EMBL" id="SMA37006.1"/>
    </source>
</evidence>
<dbReference type="SMART" id="SM00479">
    <property type="entry name" value="EXOIII"/>
    <property type="match status" value="1"/>
</dbReference>
<feature type="site" description="Important for substrate binding and specificity" evidence="8">
    <location>
        <position position="20"/>
    </location>
</feature>
<name>A0A1X7AF58_9GAMM</name>
<dbReference type="GO" id="GO:0003676">
    <property type="term" value="F:nucleic acid binding"/>
    <property type="evidence" value="ECO:0007669"/>
    <property type="project" value="InterPro"/>
</dbReference>
<dbReference type="GO" id="GO:0008408">
    <property type="term" value="F:3'-5' exonuclease activity"/>
    <property type="evidence" value="ECO:0007669"/>
    <property type="project" value="TreeGrafter"/>
</dbReference>
<dbReference type="GO" id="GO:0008033">
    <property type="term" value="P:tRNA processing"/>
    <property type="evidence" value="ECO:0007669"/>
    <property type="project" value="UniProtKB-KW"/>
</dbReference>
<dbReference type="InterPro" id="IPR013520">
    <property type="entry name" value="Ribonucl_H"/>
</dbReference>
<dbReference type="GO" id="GO:0045004">
    <property type="term" value="P:DNA replication proofreading"/>
    <property type="evidence" value="ECO:0007669"/>
    <property type="project" value="TreeGrafter"/>
</dbReference>
<accession>A0A1X7AF58</accession>
<dbReference type="AlphaFoldDB" id="A0A1X7AF58"/>
<keyword evidence="6 8" id="KW-0269">Exonuclease</keyword>
<feature type="site" description="Important for substrate binding and specificity" evidence="8">
    <location>
        <position position="115"/>
    </location>
</feature>